<dbReference type="AlphaFoldDB" id="A0A444Z1T6"/>
<dbReference type="Proteomes" id="UP000289738">
    <property type="component" value="Chromosome B05"/>
</dbReference>
<evidence type="ECO:0000259" key="1">
    <source>
        <dbReference type="Pfam" id="PF10551"/>
    </source>
</evidence>
<reference evidence="2 3" key="1">
    <citation type="submission" date="2019-01" db="EMBL/GenBank/DDBJ databases">
        <title>Sequencing of cultivated peanut Arachis hypogaea provides insights into genome evolution and oil improvement.</title>
        <authorList>
            <person name="Chen X."/>
        </authorList>
    </citation>
    <scope>NUCLEOTIDE SEQUENCE [LARGE SCALE GENOMIC DNA]</scope>
    <source>
        <strain evidence="3">cv. Fuhuasheng</strain>
        <tissue evidence="2">Leaves</tissue>
    </source>
</reference>
<sequence>MFVRHTVGNNDKVGITPTSGGHCELSFIEKDVRNYITKEVHTVSELDDAKKFGKYLLRMEEKNQNFFYDLEIEVDHSIKNTFRADARSRIACYYFGDVVSFDITYNTNRYFSILVSVLCETSFDFGYNLGFGSFVGVNHHGYFIFFGCVLMKNEDIQSFKWLFKCWLCCKGGKALKGILIDQCASMQRAIETCMPTTIYR</sequence>
<dbReference type="EMBL" id="SDMP01000015">
    <property type="protein sequence ID" value="RYR08152.1"/>
    <property type="molecule type" value="Genomic_DNA"/>
</dbReference>
<dbReference type="PANTHER" id="PTHR47718">
    <property type="entry name" value="OS01G0519700 PROTEIN"/>
    <property type="match status" value="1"/>
</dbReference>
<feature type="domain" description="MULE transposase" evidence="1">
    <location>
        <begin position="127"/>
        <end position="197"/>
    </location>
</feature>
<gene>
    <name evidence="2" type="ORF">Ahy_B05g075709</name>
</gene>
<organism evidence="2 3">
    <name type="scientific">Arachis hypogaea</name>
    <name type="common">Peanut</name>
    <dbReference type="NCBI Taxonomy" id="3818"/>
    <lineage>
        <taxon>Eukaryota</taxon>
        <taxon>Viridiplantae</taxon>
        <taxon>Streptophyta</taxon>
        <taxon>Embryophyta</taxon>
        <taxon>Tracheophyta</taxon>
        <taxon>Spermatophyta</taxon>
        <taxon>Magnoliopsida</taxon>
        <taxon>eudicotyledons</taxon>
        <taxon>Gunneridae</taxon>
        <taxon>Pentapetalae</taxon>
        <taxon>rosids</taxon>
        <taxon>fabids</taxon>
        <taxon>Fabales</taxon>
        <taxon>Fabaceae</taxon>
        <taxon>Papilionoideae</taxon>
        <taxon>50 kb inversion clade</taxon>
        <taxon>dalbergioids sensu lato</taxon>
        <taxon>Dalbergieae</taxon>
        <taxon>Pterocarpus clade</taxon>
        <taxon>Arachis</taxon>
    </lineage>
</organism>
<name>A0A444Z1T6_ARAHY</name>
<dbReference type="Pfam" id="PF10551">
    <property type="entry name" value="MULE"/>
    <property type="match status" value="1"/>
</dbReference>
<keyword evidence="3" id="KW-1185">Reference proteome</keyword>
<dbReference type="InterPro" id="IPR018289">
    <property type="entry name" value="MULE_transposase_dom"/>
</dbReference>
<evidence type="ECO:0000313" key="3">
    <source>
        <dbReference type="Proteomes" id="UP000289738"/>
    </source>
</evidence>
<proteinExistence type="predicted"/>
<protein>
    <recommendedName>
        <fullName evidence="1">MULE transposase domain-containing protein</fullName>
    </recommendedName>
</protein>
<evidence type="ECO:0000313" key="2">
    <source>
        <dbReference type="EMBL" id="RYR08152.1"/>
    </source>
</evidence>
<dbReference type="STRING" id="3818.A0A444Z1T6"/>
<comment type="caution">
    <text evidence="2">The sequence shown here is derived from an EMBL/GenBank/DDBJ whole genome shotgun (WGS) entry which is preliminary data.</text>
</comment>
<accession>A0A444Z1T6</accession>